<feature type="compositionally biased region" description="Polar residues" evidence="1">
    <location>
        <begin position="1"/>
        <end position="13"/>
    </location>
</feature>
<keyword evidence="3" id="KW-1185">Reference proteome</keyword>
<evidence type="ECO:0000256" key="1">
    <source>
        <dbReference type="SAM" id="MobiDB-lite"/>
    </source>
</evidence>
<organism evidence="2 3">
    <name type="scientific">Ciona intestinalis</name>
    <name type="common">Transparent sea squirt</name>
    <name type="synonym">Ascidia intestinalis</name>
    <dbReference type="NCBI Taxonomy" id="7719"/>
    <lineage>
        <taxon>Eukaryota</taxon>
        <taxon>Metazoa</taxon>
        <taxon>Chordata</taxon>
        <taxon>Tunicata</taxon>
        <taxon>Ascidiacea</taxon>
        <taxon>Phlebobranchia</taxon>
        <taxon>Cionidae</taxon>
        <taxon>Ciona</taxon>
    </lineage>
</organism>
<evidence type="ECO:0000313" key="2">
    <source>
        <dbReference type="Ensembl" id="ENSCINP00000029273.1"/>
    </source>
</evidence>
<feature type="region of interest" description="Disordered" evidence="1">
    <location>
        <begin position="1"/>
        <end position="20"/>
    </location>
</feature>
<dbReference type="HOGENOM" id="CLU_2891633_0_0_1"/>
<reference evidence="2" key="3">
    <citation type="submission" date="2025-09" db="UniProtKB">
        <authorList>
            <consortium name="Ensembl"/>
        </authorList>
    </citation>
    <scope>IDENTIFICATION</scope>
</reference>
<protein>
    <submittedName>
        <fullName evidence="2">Uncharacterized protein</fullName>
    </submittedName>
</protein>
<evidence type="ECO:0000313" key="3">
    <source>
        <dbReference type="Proteomes" id="UP000008144"/>
    </source>
</evidence>
<reference evidence="3" key="1">
    <citation type="journal article" date="2002" name="Science">
        <title>The draft genome of Ciona intestinalis: insights into chordate and vertebrate origins.</title>
        <authorList>
            <person name="Dehal P."/>
            <person name="Satou Y."/>
            <person name="Campbell R.K."/>
            <person name="Chapman J."/>
            <person name="Degnan B."/>
            <person name="De Tomaso A."/>
            <person name="Davidson B."/>
            <person name="Di Gregorio A."/>
            <person name="Gelpke M."/>
            <person name="Goodstein D.M."/>
            <person name="Harafuji N."/>
            <person name="Hastings K.E."/>
            <person name="Ho I."/>
            <person name="Hotta K."/>
            <person name="Huang W."/>
            <person name="Kawashima T."/>
            <person name="Lemaire P."/>
            <person name="Martinez D."/>
            <person name="Meinertzhagen I.A."/>
            <person name="Necula S."/>
            <person name="Nonaka M."/>
            <person name="Putnam N."/>
            <person name="Rash S."/>
            <person name="Saiga H."/>
            <person name="Satake M."/>
            <person name="Terry A."/>
            <person name="Yamada L."/>
            <person name="Wang H.G."/>
            <person name="Awazu S."/>
            <person name="Azumi K."/>
            <person name="Boore J."/>
            <person name="Branno M."/>
            <person name="Chin-Bow S."/>
            <person name="DeSantis R."/>
            <person name="Doyle S."/>
            <person name="Francino P."/>
            <person name="Keys D.N."/>
            <person name="Haga S."/>
            <person name="Hayashi H."/>
            <person name="Hino K."/>
            <person name="Imai K.S."/>
            <person name="Inaba K."/>
            <person name="Kano S."/>
            <person name="Kobayashi K."/>
            <person name="Kobayashi M."/>
            <person name="Lee B.I."/>
            <person name="Makabe K.W."/>
            <person name="Manohar C."/>
            <person name="Matassi G."/>
            <person name="Medina M."/>
            <person name="Mochizuki Y."/>
            <person name="Mount S."/>
            <person name="Morishita T."/>
            <person name="Miura S."/>
            <person name="Nakayama A."/>
            <person name="Nishizaka S."/>
            <person name="Nomoto H."/>
            <person name="Ohta F."/>
            <person name="Oishi K."/>
            <person name="Rigoutsos I."/>
            <person name="Sano M."/>
            <person name="Sasaki A."/>
            <person name="Sasakura Y."/>
            <person name="Shoguchi E."/>
            <person name="Shin-i T."/>
            <person name="Spagnuolo A."/>
            <person name="Stainier D."/>
            <person name="Suzuki M.M."/>
            <person name="Tassy O."/>
            <person name="Takatori N."/>
            <person name="Tokuoka M."/>
            <person name="Yagi K."/>
            <person name="Yoshizaki F."/>
            <person name="Wada S."/>
            <person name="Zhang C."/>
            <person name="Hyatt P.D."/>
            <person name="Larimer F."/>
            <person name="Detter C."/>
            <person name="Doggett N."/>
            <person name="Glavina T."/>
            <person name="Hawkins T."/>
            <person name="Richardson P."/>
            <person name="Lucas S."/>
            <person name="Kohara Y."/>
            <person name="Levine M."/>
            <person name="Satoh N."/>
            <person name="Rokhsar D.S."/>
        </authorList>
    </citation>
    <scope>NUCLEOTIDE SEQUENCE [LARGE SCALE GENOMIC DNA]</scope>
</reference>
<dbReference type="Proteomes" id="UP000008144">
    <property type="component" value="Unassembled WGS sequence"/>
</dbReference>
<feature type="compositionally biased region" description="Polar residues" evidence="1">
    <location>
        <begin position="44"/>
        <end position="54"/>
    </location>
</feature>
<reference evidence="2" key="2">
    <citation type="submission" date="2025-08" db="UniProtKB">
        <authorList>
            <consortium name="Ensembl"/>
        </authorList>
    </citation>
    <scope>IDENTIFICATION</scope>
</reference>
<dbReference type="AlphaFoldDB" id="F6T3R5"/>
<name>F6T3R5_CIOIN</name>
<sequence>NTKNYAKNNQNIKKTAIPRNIRDNISSSSYCTVPAGGARGRPSATLNTDPNTPNGKAPMPNDI</sequence>
<feature type="region of interest" description="Disordered" evidence="1">
    <location>
        <begin position="26"/>
        <end position="63"/>
    </location>
</feature>
<dbReference type="InParanoid" id="F6T3R5"/>
<dbReference type="Ensembl" id="ENSCINT00000029519.1">
    <property type="protein sequence ID" value="ENSCINP00000029273.1"/>
    <property type="gene ID" value="ENSCING00000017188.1"/>
</dbReference>
<accession>F6T3R5</accession>
<proteinExistence type="predicted"/>